<evidence type="ECO:0000256" key="9">
    <source>
        <dbReference type="ARBA" id="ARBA00023170"/>
    </source>
</evidence>
<dbReference type="AlphaFoldDB" id="A0A811JR52"/>
<accession>A0A811JR52</accession>
<keyword evidence="10" id="KW-0539">Nucleus</keyword>
<evidence type="ECO:0000313" key="13">
    <source>
        <dbReference type="EMBL" id="CAD5205805.1"/>
    </source>
</evidence>
<evidence type="ECO:0000259" key="11">
    <source>
        <dbReference type="PROSITE" id="PS51030"/>
    </source>
</evidence>
<evidence type="ECO:0000256" key="3">
    <source>
        <dbReference type="ARBA" id="ARBA00022723"/>
    </source>
</evidence>
<protein>
    <recommendedName>
        <fullName evidence="15">Nuclear receptor domain-containing protein</fullName>
    </recommendedName>
</protein>
<dbReference type="SUPFAM" id="SSF57716">
    <property type="entry name" value="Glucocorticoid receptor-like (DNA-binding domain)"/>
    <property type="match status" value="1"/>
</dbReference>
<evidence type="ECO:0000256" key="8">
    <source>
        <dbReference type="ARBA" id="ARBA00023163"/>
    </source>
</evidence>
<dbReference type="InterPro" id="IPR013088">
    <property type="entry name" value="Znf_NHR/GATA"/>
</dbReference>
<dbReference type="GO" id="GO:0006357">
    <property type="term" value="P:regulation of transcription by RNA polymerase II"/>
    <property type="evidence" value="ECO:0007669"/>
    <property type="project" value="TreeGrafter"/>
</dbReference>
<keyword evidence="8" id="KW-0804">Transcription</keyword>
<proteinExistence type="inferred from homology"/>
<feature type="domain" description="NR LBD" evidence="12">
    <location>
        <begin position="130"/>
        <end position="380"/>
    </location>
</feature>
<name>A0A811JR52_9BILA</name>
<dbReference type="PROSITE" id="PS51843">
    <property type="entry name" value="NR_LBD"/>
    <property type="match status" value="1"/>
</dbReference>
<dbReference type="EMBL" id="CAJFDH010000001">
    <property type="protein sequence ID" value="CAD5205805.1"/>
    <property type="molecule type" value="Genomic_DNA"/>
</dbReference>
<dbReference type="GO" id="GO:0003700">
    <property type="term" value="F:DNA-binding transcription factor activity"/>
    <property type="evidence" value="ECO:0007669"/>
    <property type="project" value="InterPro"/>
</dbReference>
<dbReference type="GO" id="GO:0005634">
    <property type="term" value="C:nucleus"/>
    <property type="evidence" value="ECO:0007669"/>
    <property type="project" value="UniProtKB-SubCell"/>
</dbReference>
<evidence type="ECO:0000256" key="1">
    <source>
        <dbReference type="ARBA" id="ARBA00004123"/>
    </source>
</evidence>
<keyword evidence="3" id="KW-0479">Metal-binding</keyword>
<dbReference type="OrthoDB" id="10018779at2759"/>
<dbReference type="Gene3D" id="3.30.50.10">
    <property type="entry name" value="Erythroid Transcription Factor GATA-1, subunit A"/>
    <property type="match status" value="1"/>
</dbReference>
<dbReference type="PROSITE" id="PS51030">
    <property type="entry name" value="NUCLEAR_REC_DBD_2"/>
    <property type="match status" value="1"/>
</dbReference>
<reference evidence="13" key="1">
    <citation type="submission" date="2020-09" db="EMBL/GenBank/DDBJ databases">
        <authorList>
            <person name="Kikuchi T."/>
        </authorList>
    </citation>
    <scope>NUCLEOTIDE SEQUENCE</scope>
    <source>
        <strain evidence="13">SH1</strain>
    </source>
</reference>
<evidence type="ECO:0000256" key="4">
    <source>
        <dbReference type="ARBA" id="ARBA00022771"/>
    </source>
</evidence>
<dbReference type="EMBL" id="CAJFCW020000001">
    <property type="protein sequence ID" value="CAG9079317.1"/>
    <property type="molecule type" value="Genomic_DNA"/>
</dbReference>
<dbReference type="GO" id="GO:0000978">
    <property type="term" value="F:RNA polymerase II cis-regulatory region sequence-specific DNA binding"/>
    <property type="evidence" value="ECO:0007669"/>
    <property type="project" value="InterPro"/>
</dbReference>
<dbReference type="GO" id="GO:0008270">
    <property type="term" value="F:zinc ion binding"/>
    <property type="evidence" value="ECO:0007669"/>
    <property type="project" value="UniProtKB-KW"/>
</dbReference>
<dbReference type="InterPro" id="IPR049636">
    <property type="entry name" value="HNF4-like_DBD"/>
</dbReference>
<evidence type="ECO:0000256" key="6">
    <source>
        <dbReference type="ARBA" id="ARBA00023015"/>
    </source>
</evidence>
<evidence type="ECO:0000313" key="14">
    <source>
        <dbReference type="Proteomes" id="UP000614601"/>
    </source>
</evidence>
<keyword evidence="14" id="KW-1185">Reference proteome</keyword>
<sequence length="399" mass="45366">MNHKPTSTTGCAVCGERHHGLHFGVLACRACSSFWRRSLVERKSYKCRNRGNCDVSKAELRNTCRACRLERCRFVGMKGEVPCADIHESSASCSPKQNGCIVDYNANVKAPSIQMPMLELTNNATRLLDMSVTHYRNFCSAERSLYIVENPEDLFSTLDDFKFKPVTRPEHLRMEKGTVSLVHSLLLDTAPIYRTLNKDIKAQVLKIFMSEFLCLHRSYVSSKASKRLQSTKLIMHYGYYCDQDVVRVFFEDSENAEEHLRFARPIVHNLMFTSDMIGSVQLTEIELMAMAYIMFCNCINDLNLVMPEVQTTCDALNTELVYYVANMYGVANIGQRIGKIHQLVHHISNRGTELRESMVLARVFFPDASSECWEQLPVFEEVSIPTGASYCSVSSVYTS</sequence>
<dbReference type="InterPro" id="IPR000536">
    <property type="entry name" value="Nucl_hrmn_rcpt_lig-bd"/>
</dbReference>
<dbReference type="SUPFAM" id="SSF48508">
    <property type="entry name" value="Nuclear receptor ligand-binding domain"/>
    <property type="match status" value="1"/>
</dbReference>
<comment type="subcellular location">
    <subcellularLocation>
        <location evidence="1">Nucleus</location>
    </subcellularLocation>
</comment>
<keyword evidence="5" id="KW-0862">Zinc</keyword>
<feature type="domain" description="Nuclear receptor" evidence="11">
    <location>
        <begin position="8"/>
        <end position="84"/>
    </location>
</feature>
<organism evidence="13 14">
    <name type="scientific">Bursaphelenchus okinawaensis</name>
    <dbReference type="NCBI Taxonomy" id="465554"/>
    <lineage>
        <taxon>Eukaryota</taxon>
        <taxon>Metazoa</taxon>
        <taxon>Ecdysozoa</taxon>
        <taxon>Nematoda</taxon>
        <taxon>Chromadorea</taxon>
        <taxon>Rhabditida</taxon>
        <taxon>Tylenchina</taxon>
        <taxon>Tylenchomorpha</taxon>
        <taxon>Aphelenchoidea</taxon>
        <taxon>Aphelenchoididae</taxon>
        <taxon>Bursaphelenchus</taxon>
    </lineage>
</organism>
<keyword evidence="4" id="KW-0863">Zinc-finger</keyword>
<dbReference type="SMART" id="SM00430">
    <property type="entry name" value="HOLI"/>
    <property type="match status" value="1"/>
</dbReference>
<dbReference type="Pfam" id="PF00105">
    <property type="entry name" value="zf-C4"/>
    <property type="match status" value="1"/>
</dbReference>
<dbReference type="InterPro" id="IPR035500">
    <property type="entry name" value="NHR-like_dom_sf"/>
</dbReference>
<dbReference type="Proteomes" id="UP000614601">
    <property type="component" value="Unassembled WGS sequence"/>
</dbReference>
<evidence type="ECO:0000256" key="5">
    <source>
        <dbReference type="ARBA" id="ARBA00022833"/>
    </source>
</evidence>
<dbReference type="Gene3D" id="1.10.565.10">
    <property type="entry name" value="Retinoid X Receptor"/>
    <property type="match status" value="1"/>
</dbReference>
<dbReference type="PRINTS" id="PR00047">
    <property type="entry name" value="STROIDFINGER"/>
</dbReference>
<dbReference type="Proteomes" id="UP000783686">
    <property type="component" value="Unassembled WGS sequence"/>
</dbReference>
<evidence type="ECO:0008006" key="15">
    <source>
        <dbReference type="Google" id="ProtNLM"/>
    </source>
</evidence>
<comment type="similarity">
    <text evidence="2">Belongs to the nuclear hormone receptor family.</text>
</comment>
<evidence type="ECO:0000256" key="2">
    <source>
        <dbReference type="ARBA" id="ARBA00005993"/>
    </source>
</evidence>
<dbReference type="PANTHER" id="PTHR46011">
    <property type="entry name" value="NUCLEAR HORMONE RECEPTOR FAMILY MEMBER NHR-86-RELATED"/>
    <property type="match status" value="1"/>
</dbReference>
<dbReference type="SMART" id="SM00399">
    <property type="entry name" value="ZnF_C4"/>
    <property type="match status" value="1"/>
</dbReference>
<dbReference type="PROSITE" id="PS51257">
    <property type="entry name" value="PROKAR_LIPOPROTEIN"/>
    <property type="match status" value="1"/>
</dbReference>
<keyword evidence="7" id="KW-0238">DNA-binding</keyword>
<dbReference type="Pfam" id="PF00104">
    <property type="entry name" value="Hormone_recep"/>
    <property type="match status" value="1"/>
</dbReference>
<evidence type="ECO:0000256" key="10">
    <source>
        <dbReference type="ARBA" id="ARBA00023242"/>
    </source>
</evidence>
<keyword evidence="9" id="KW-0675">Receptor</keyword>
<gene>
    <name evidence="13" type="ORF">BOKJ2_LOCUS489</name>
</gene>
<dbReference type="PANTHER" id="PTHR46011:SF32">
    <property type="entry name" value="NUCLEAR HORMONE RECEPTOR FAMILY"/>
    <property type="match status" value="1"/>
</dbReference>
<dbReference type="InterPro" id="IPR001628">
    <property type="entry name" value="Znf_hrmn_rcpt"/>
</dbReference>
<dbReference type="CDD" id="cd06960">
    <property type="entry name" value="NR_DBD_HNF4A"/>
    <property type="match status" value="1"/>
</dbReference>
<evidence type="ECO:0000256" key="7">
    <source>
        <dbReference type="ARBA" id="ARBA00023125"/>
    </source>
</evidence>
<comment type="caution">
    <text evidence="13">The sequence shown here is derived from an EMBL/GenBank/DDBJ whole genome shotgun (WGS) entry which is preliminary data.</text>
</comment>
<keyword evidence="6" id="KW-0805">Transcription regulation</keyword>
<evidence type="ECO:0000259" key="12">
    <source>
        <dbReference type="PROSITE" id="PS51843"/>
    </source>
</evidence>